<comment type="caution">
    <text evidence="4">The sequence shown here is derived from an EMBL/GenBank/DDBJ whole genome shotgun (WGS) entry which is preliminary data.</text>
</comment>
<dbReference type="Pfam" id="PF20846">
    <property type="entry name" value="PNMA_N"/>
    <property type="match status" value="1"/>
</dbReference>
<protein>
    <submittedName>
        <fullName evidence="4">PNMA family member 8A</fullName>
    </submittedName>
</protein>
<organism evidence="4 5">
    <name type="scientific">Rousettus aegyptiacus</name>
    <name type="common">Egyptian fruit bat</name>
    <name type="synonym">Pteropus aegyptiacus</name>
    <dbReference type="NCBI Taxonomy" id="9407"/>
    <lineage>
        <taxon>Eukaryota</taxon>
        <taxon>Metazoa</taxon>
        <taxon>Chordata</taxon>
        <taxon>Craniata</taxon>
        <taxon>Vertebrata</taxon>
        <taxon>Euteleostomi</taxon>
        <taxon>Mammalia</taxon>
        <taxon>Eutheria</taxon>
        <taxon>Laurasiatheria</taxon>
        <taxon>Chiroptera</taxon>
        <taxon>Yinpterochiroptera</taxon>
        <taxon>Pteropodoidea</taxon>
        <taxon>Pteropodidae</taxon>
        <taxon>Rousettinae</taxon>
        <taxon>Rousettus</taxon>
    </lineage>
</organism>
<reference evidence="4 5" key="1">
    <citation type="journal article" date="2020" name="Nature">
        <title>Six reference-quality genomes reveal evolution of bat adaptations.</title>
        <authorList>
            <person name="Jebb D."/>
            <person name="Huang Z."/>
            <person name="Pippel M."/>
            <person name="Hughes G.M."/>
            <person name="Lavrichenko K."/>
            <person name="Devanna P."/>
            <person name="Winkler S."/>
            <person name="Jermiin L.S."/>
            <person name="Skirmuntt E.C."/>
            <person name="Katzourakis A."/>
            <person name="Burkitt-Gray L."/>
            <person name="Ray D.A."/>
            <person name="Sullivan K.A.M."/>
            <person name="Roscito J.G."/>
            <person name="Kirilenko B.M."/>
            <person name="Davalos L.M."/>
            <person name="Corthals A.P."/>
            <person name="Power M.L."/>
            <person name="Jones G."/>
            <person name="Ransome R.D."/>
            <person name="Dechmann D.K.N."/>
            <person name="Locatelli A.G."/>
            <person name="Puechmaille S.J."/>
            <person name="Fedrigo O."/>
            <person name="Jarvis E.D."/>
            <person name="Hiller M."/>
            <person name="Vernes S.C."/>
            <person name="Myers E.W."/>
            <person name="Teeling E.C."/>
        </authorList>
    </citation>
    <scope>NUCLEOTIDE SEQUENCE [LARGE SCALE GENOMIC DNA]</scope>
    <source>
        <strain evidence="4">MRouAeg1</strain>
        <tissue evidence="4">Muscle</tissue>
    </source>
</reference>
<evidence type="ECO:0000259" key="2">
    <source>
        <dbReference type="Pfam" id="PF20846"/>
    </source>
</evidence>
<feature type="domain" description="Paraneoplastic antigen Ma-like N-terminal" evidence="2">
    <location>
        <begin position="1"/>
        <end position="92"/>
    </location>
</feature>
<accession>A0A7J8CKB6</accession>
<feature type="region of interest" description="Disordered" evidence="1">
    <location>
        <begin position="202"/>
        <end position="256"/>
    </location>
</feature>
<evidence type="ECO:0000313" key="5">
    <source>
        <dbReference type="Proteomes" id="UP000593571"/>
    </source>
</evidence>
<dbReference type="AlphaFoldDB" id="A0A7J8CKB6"/>
<sequence length="256" mass="28047">MSMSLLEDWCRGMEVDIHRCLLVVGIPEDCGQAEIEETLNGVLSPLGPYLVLNKMFLREENAKAALVEVGEGVNLRAIPREFPGRGGVWKVVCRDPTQDAEFLKNLNEFLDAERRTWEDVVRLLQLNHPPSSRNRNLPQENWAEALGVLLGAVVQIVFYMDAEIRKREEAGALEASAKSPASGRKKKKVSLGPVSYVLVDVEDAKKPPIPKKGPGARRGAAAQRTPRGPQPTVGPASASQGAKAKPEGSPHEHRKL</sequence>
<feature type="compositionally biased region" description="Low complexity" evidence="1">
    <location>
        <begin position="217"/>
        <end position="227"/>
    </location>
</feature>
<dbReference type="InterPro" id="IPR049131">
    <property type="entry name" value="PNM8A_C"/>
</dbReference>
<evidence type="ECO:0000256" key="1">
    <source>
        <dbReference type="SAM" id="MobiDB-lite"/>
    </source>
</evidence>
<dbReference type="PANTHER" id="PTHR23095">
    <property type="entry name" value="PARANEOPLASTIC ANTIGEN"/>
    <property type="match status" value="1"/>
</dbReference>
<dbReference type="Proteomes" id="UP000593571">
    <property type="component" value="Unassembled WGS sequence"/>
</dbReference>
<evidence type="ECO:0000259" key="3">
    <source>
        <dbReference type="Pfam" id="PF20847"/>
    </source>
</evidence>
<dbReference type="Pfam" id="PF20847">
    <property type="entry name" value="PNM8A"/>
    <property type="match status" value="1"/>
</dbReference>
<name>A0A7J8CKB6_ROUAE</name>
<feature type="domain" description="Paraneoplastic antigen-like protein 8A C-terminal" evidence="3">
    <location>
        <begin position="138"/>
        <end position="177"/>
    </location>
</feature>
<dbReference type="PANTHER" id="PTHR23095:SF21">
    <property type="entry name" value="PARANEOPLASTIC ANTIGEN-LIKE PROTEIN 8A"/>
    <property type="match status" value="1"/>
</dbReference>
<dbReference type="InterPro" id="IPR026523">
    <property type="entry name" value="PNMA"/>
</dbReference>
<dbReference type="InterPro" id="IPR048271">
    <property type="entry name" value="PNMA_N"/>
</dbReference>
<evidence type="ECO:0000313" key="4">
    <source>
        <dbReference type="EMBL" id="KAF6411343.1"/>
    </source>
</evidence>
<proteinExistence type="predicted"/>
<keyword evidence="5" id="KW-1185">Reference proteome</keyword>
<dbReference type="EMBL" id="JACASE010000014">
    <property type="protein sequence ID" value="KAF6411343.1"/>
    <property type="molecule type" value="Genomic_DNA"/>
</dbReference>
<feature type="compositionally biased region" description="Basic and acidic residues" evidence="1">
    <location>
        <begin position="244"/>
        <end position="256"/>
    </location>
</feature>
<gene>
    <name evidence="4" type="ORF">HJG63_015566</name>
</gene>